<evidence type="ECO:0008006" key="3">
    <source>
        <dbReference type="Google" id="ProtNLM"/>
    </source>
</evidence>
<comment type="caution">
    <text evidence="1">The sequence shown here is derived from an EMBL/GenBank/DDBJ whole genome shotgun (WGS) entry which is preliminary data.</text>
</comment>
<dbReference type="Gene3D" id="3.30.230.90">
    <property type="match status" value="1"/>
</dbReference>
<dbReference type="Pfam" id="PF10448">
    <property type="entry name" value="POC3_POC4"/>
    <property type="match status" value="1"/>
</dbReference>
<dbReference type="InterPro" id="IPR053720">
    <property type="entry name" value="Psm_Assembly_Chaperone"/>
</dbReference>
<name>A0A367YBS0_9ASCO</name>
<dbReference type="InterPro" id="IPR018854">
    <property type="entry name" value="Psome_chaperone_3/4"/>
</dbReference>
<evidence type="ECO:0000313" key="2">
    <source>
        <dbReference type="Proteomes" id="UP000253472"/>
    </source>
</evidence>
<organism evidence="1 2">
    <name type="scientific">Candida viswanathii</name>
    <dbReference type="NCBI Taxonomy" id="5486"/>
    <lineage>
        <taxon>Eukaryota</taxon>
        <taxon>Fungi</taxon>
        <taxon>Dikarya</taxon>
        <taxon>Ascomycota</taxon>
        <taxon>Saccharomycotina</taxon>
        <taxon>Pichiomycetes</taxon>
        <taxon>Debaryomycetaceae</taxon>
        <taxon>Candida/Lodderomyces clade</taxon>
        <taxon>Candida</taxon>
    </lineage>
</organism>
<proteinExistence type="predicted"/>
<reference evidence="1 2" key="1">
    <citation type="submission" date="2018-06" db="EMBL/GenBank/DDBJ databases">
        <title>Whole genome sequencing of Candida tropicalis (genome annotated by CSBL at Korea University).</title>
        <authorList>
            <person name="Ahn J."/>
        </authorList>
    </citation>
    <scope>NUCLEOTIDE SEQUENCE [LARGE SCALE GENOMIC DNA]</scope>
    <source>
        <strain evidence="1 2">ATCC 20962</strain>
    </source>
</reference>
<evidence type="ECO:0000313" key="1">
    <source>
        <dbReference type="EMBL" id="RCK63100.1"/>
    </source>
</evidence>
<dbReference type="Proteomes" id="UP000253472">
    <property type="component" value="Unassembled WGS sequence"/>
</dbReference>
<sequence length="155" mass="17631">MSTEISQDPTGFSKSFRSTYQNDTEYEFFFHIINYANQQIINVAINGLLDTTFELPVSTKSTINYASSMEIQTDGYDEEEDREREVIPEPVLLIGDHANMKLLIVASQVSKIVSVTSPKPTILSIGSKWFGKGDEVHEDDFERLMFILENVKKLL</sequence>
<dbReference type="AlphaFoldDB" id="A0A367YBS0"/>
<gene>
    <name evidence="1" type="ORF">Cantr_09767</name>
</gene>
<protein>
    <recommendedName>
        <fullName evidence="3">Proteasome chaperone 3</fullName>
    </recommendedName>
</protein>
<dbReference type="STRING" id="5486.A0A367YBS0"/>
<accession>A0A367YBS0</accession>
<dbReference type="EMBL" id="QLNQ01000024">
    <property type="protein sequence ID" value="RCK63100.1"/>
    <property type="molecule type" value="Genomic_DNA"/>
</dbReference>
<dbReference type="OrthoDB" id="3980246at2759"/>
<keyword evidence="2" id="KW-1185">Reference proteome</keyword>